<keyword evidence="1" id="KW-0812">Transmembrane</keyword>
<keyword evidence="3" id="KW-1185">Reference proteome</keyword>
<protein>
    <recommendedName>
        <fullName evidence="4">TIGR02206 family membrane protein</fullName>
    </recommendedName>
</protein>
<feature type="transmembrane region" description="Helical" evidence="1">
    <location>
        <begin position="89"/>
        <end position="107"/>
    </location>
</feature>
<dbReference type="NCBIfam" id="TIGR02206">
    <property type="entry name" value="intg_mem_TP0381"/>
    <property type="match status" value="1"/>
</dbReference>
<dbReference type="EMBL" id="BAABAH010000017">
    <property type="protein sequence ID" value="GAA3832581.1"/>
    <property type="molecule type" value="Genomic_DNA"/>
</dbReference>
<keyword evidence="1" id="KW-0472">Membrane</keyword>
<proteinExistence type="predicted"/>
<dbReference type="InterPro" id="IPR011737">
    <property type="entry name" value="CHP02206_TP0381"/>
</dbReference>
<comment type="caution">
    <text evidence="2">The sequence shown here is derived from an EMBL/GenBank/DDBJ whole genome shotgun (WGS) entry which is preliminary data.</text>
</comment>
<gene>
    <name evidence="2" type="ORF">GCM10022242_37140</name>
</gene>
<dbReference type="Proteomes" id="UP001501821">
    <property type="component" value="Unassembled WGS sequence"/>
</dbReference>
<evidence type="ECO:0000313" key="3">
    <source>
        <dbReference type="Proteomes" id="UP001501821"/>
    </source>
</evidence>
<reference evidence="3" key="1">
    <citation type="journal article" date="2019" name="Int. J. Syst. Evol. Microbiol.">
        <title>The Global Catalogue of Microorganisms (GCM) 10K type strain sequencing project: providing services to taxonomists for standard genome sequencing and annotation.</title>
        <authorList>
            <consortium name="The Broad Institute Genomics Platform"/>
            <consortium name="The Broad Institute Genome Sequencing Center for Infectious Disease"/>
            <person name="Wu L."/>
            <person name="Ma J."/>
        </authorList>
    </citation>
    <scope>NUCLEOTIDE SEQUENCE [LARGE SCALE GENOMIC DNA]</scope>
    <source>
        <strain evidence="3">JCM 16953</strain>
    </source>
</reference>
<evidence type="ECO:0000256" key="1">
    <source>
        <dbReference type="SAM" id="Phobius"/>
    </source>
</evidence>
<evidence type="ECO:0008006" key="4">
    <source>
        <dbReference type="Google" id="ProtNLM"/>
    </source>
</evidence>
<organism evidence="2 3">
    <name type="scientific">Nocardioides panacisoli</name>
    <dbReference type="NCBI Taxonomy" id="627624"/>
    <lineage>
        <taxon>Bacteria</taxon>
        <taxon>Bacillati</taxon>
        <taxon>Actinomycetota</taxon>
        <taxon>Actinomycetes</taxon>
        <taxon>Propionibacteriales</taxon>
        <taxon>Nocardioidaceae</taxon>
        <taxon>Nocardioides</taxon>
    </lineage>
</organism>
<evidence type="ECO:0000313" key="2">
    <source>
        <dbReference type="EMBL" id="GAA3832581.1"/>
    </source>
</evidence>
<accession>A0ABP7J2W3</accession>
<dbReference type="Pfam" id="PF14808">
    <property type="entry name" value="TMEM164"/>
    <property type="match status" value="1"/>
</dbReference>
<sequence length="199" mass="22055">MPGSRSFRRAWAVLVAAIGLFQAATFVVDFDLGVSLPLHICRLTWVAVVLALWTLRPLPVALTFFWGGLLSSQALLTPSLAEDFPDPRFLAFWALHLMEVAAAVYLVGVLRLAPRWRDLVTTVAATLLWAAVAMTFNGLAGTNYGYLQRKPDGSVLDLLGPWPWYLAAELVIVIAIWALMTLAARWWSGRSPRRPVEEP</sequence>
<feature type="transmembrane region" description="Helical" evidence="1">
    <location>
        <begin position="119"/>
        <end position="142"/>
    </location>
</feature>
<keyword evidence="1" id="KW-1133">Transmembrane helix</keyword>
<name>A0ABP7J2W3_9ACTN</name>
<feature type="transmembrane region" description="Helical" evidence="1">
    <location>
        <begin position="162"/>
        <end position="184"/>
    </location>
</feature>